<dbReference type="EMBL" id="AMFJ01034310">
    <property type="protein sequence ID" value="EKD29709.1"/>
    <property type="molecule type" value="Genomic_DNA"/>
</dbReference>
<comment type="caution">
    <text evidence="2">The sequence shown here is derived from an EMBL/GenBank/DDBJ whole genome shotgun (WGS) entry which is preliminary data.</text>
</comment>
<evidence type="ECO:0000313" key="2">
    <source>
        <dbReference type="EMBL" id="EKD29709.1"/>
    </source>
</evidence>
<protein>
    <submittedName>
        <fullName evidence="2">Uncharacterized protein</fullName>
    </submittedName>
</protein>
<name>K1YWR1_9BACT</name>
<evidence type="ECO:0000256" key="1">
    <source>
        <dbReference type="SAM" id="Phobius"/>
    </source>
</evidence>
<gene>
    <name evidence="2" type="ORF">ACD_78C00310G0002</name>
</gene>
<reference evidence="2" key="1">
    <citation type="journal article" date="2012" name="Science">
        <title>Fermentation, hydrogen, and sulfur metabolism in multiple uncultivated bacterial phyla.</title>
        <authorList>
            <person name="Wrighton K.C."/>
            <person name="Thomas B.C."/>
            <person name="Sharon I."/>
            <person name="Miller C.S."/>
            <person name="Castelle C.J."/>
            <person name="VerBerkmoes N.C."/>
            <person name="Wilkins M.J."/>
            <person name="Hettich R.L."/>
            <person name="Lipton M.S."/>
            <person name="Williams K.H."/>
            <person name="Long P.E."/>
            <person name="Banfield J.F."/>
        </authorList>
    </citation>
    <scope>NUCLEOTIDE SEQUENCE [LARGE SCALE GENOMIC DNA]</scope>
</reference>
<keyword evidence="1" id="KW-1133">Transmembrane helix</keyword>
<organism evidence="2">
    <name type="scientific">uncultured bacterium</name>
    <name type="common">gcode 4</name>
    <dbReference type="NCBI Taxonomy" id="1234023"/>
    <lineage>
        <taxon>Bacteria</taxon>
        <taxon>environmental samples</taxon>
    </lineage>
</organism>
<sequence>MFFSNDILLISSSKELIIILHSGHTVHIGEESKTCLKCFLWISIINGLIIQIHILSSFFSMCETRCCNSYLLFFFSNCFFCGTYYHNFFIFFFYPRIFIACEPFIFLCLDVPFVAPRKFGIFF</sequence>
<keyword evidence="1" id="KW-0472">Membrane</keyword>
<proteinExistence type="predicted"/>
<dbReference type="AlphaFoldDB" id="K1YWR1"/>
<feature type="transmembrane region" description="Helical" evidence="1">
    <location>
        <begin position="39"/>
        <end position="59"/>
    </location>
</feature>
<keyword evidence="1" id="KW-0812">Transmembrane</keyword>
<feature type="transmembrane region" description="Helical" evidence="1">
    <location>
        <begin position="71"/>
        <end position="91"/>
    </location>
</feature>
<accession>K1YWR1</accession>